<feature type="region of interest" description="Disordered" evidence="3">
    <location>
        <begin position="1375"/>
        <end position="1394"/>
    </location>
</feature>
<name>A0A388KMD1_CHABU</name>
<dbReference type="EMBL" id="BFEA01000143">
    <property type="protein sequence ID" value="GBG71216.1"/>
    <property type="molecule type" value="Genomic_DNA"/>
</dbReference>
<dbReference type="Gene3D" id="3.30.565.10">
    <property type="entry name" value="Histidine kinase-like ATPase, C-terminal domain"/>
    <property type="match status" value="1"/>
</dbReference>
<dbReference type="SUPFAM" id="SSF52172">
    <property type="entry name" value="CheY-like"/>
    <property type="match status" value="1"/>
</dbReference>
<feature type="region of interest" description="Disordered" evidence="3">
    <location>
        <begin position="1039"/>
        <end position="1058"/>
    </location>
</feature>
<dbReference type="InterPro" id="IPR003661">
    <property type="entry name" value="HisK_dim/P_dom"/>
</dbReference>
<dbReference type="GO" id="GO:0000155">
    <property type="term" value="F:phosphorelay sensor kinase activity"/>
    <property type="evidence" value="ECO:0007669"/>
    <property type="project" value="InterPro"/>
</dbReference>
<feature type="compositionally biased region" description="Basic and acidic residues" evidence="3">
    <location>
        <begin position="1378"/>
        <end position="1393"/>
    </location>
</feature>
<gene>
    <name evidence="7" type="ORF">CBR_g8519</name>
</gene>
<feature type="region of interest" description="Disordered" evidence="3">
    <location>
        <begin position="1177"/>
        <end position="1208"/>
    </location>
</feature>
<dbReference type="Proteomes" id="UP000265515">
    <property type="component" value="Unassembled WGS sequence"/>
</dbReference>
<accession>A0A388KMD1</accession>
<evidence type="ECO:0008006" key="9">
    <source>
        <dbReference type="Google" id="ProtNLM"/>
    </source>
</evidence>
<dbReference type="InterPro" id="IPR001789">
    <property type="entry name" value="Sig_transdc_resp-reg_receiver"/>
</dbReference>
<feature type="compositionally biased region" description="Low complexity" evidence="3">
    <location>
        <begin position="1196"/>
        <end position="1205"/>
    </location>
</feature>
<evidence type="ECO:0000313" key="7">
    <source>
        <dbReference type="EMBL" id="GBG71216.1"/>
    </source>
</evidence>
<dbReference type="SMART" id="SM00388">
    <property type="entry name" value="HisKA"/>
    <property type="match status" value="1"/>
</dbReference>
<evidence type="ECO:0000313" key="8">
    <source>
        <dbReference type="Proteomes" id="UP000265515"/>
    </source>
</evidence>
<feature type="compositionally biased region" description="Polar residues" evidence="3">
    <location>
        <begin position="1590"/>
        <end position="1618"/>
    </location>
</feature>
<dbReference type="Gene3D" id="3.40.50.2300">
    <property type="match status" value="1"/>
</dbReference>
<reference evidence="7 8" key="1">
    <citation type="journal article" date="2018" name="Cell">
        <title>The Chara Genome: Secondary Complexity and Implications for Plant Terrestrialization.</title>
        <authorList>
            <person name="Nishiyama T."/>
            <person name="Sakayama H."/>
            <person name="Vries J.D."/>
            <person name="Buschmann H."/>
            <person name="Saint-Marcoux D."/>
            <person name="Ullrich K.K."/>
            <person name="Haas F.B."/>
            <person name="Vanderstraeten L."/>
            <person name="Becker D."/>
            <person name="Lang D."/>
            <person name="Vosolsobe S."/>
            <person name="Rombauts S."/>
            <person name="Wilhelmsson P.K.I."/>
            <person name="Janitza P."/>
            <person name="Kern R."/>
            <person name="Heyl A."/>
            <person name="Rumpler F."/>
            <person name="Villalobos L.I.A.C."/>
            <person name="Clay J.M."/>
            <person name="Skokan R."/>
            <person name="Toyoda A."/>
            <person name="Suzuki Y."/>
            <person name="Kagoshima H."/>
            <person name="Schijlen E."/>
            <person name="Tajeshwar N."/>
            <person name="Catarino B."/>
            <person name="Hetherington A.J."/>
            <person name="Saltykova A."/>
            <person name="Bonnot C."/>
            <person name="Breuninger H."/>
            <person name="Symeonidi A."/>
            <person name="Radhakrishnan G.V."/>
            <person name="Van Nieuwerburgh F."/>
            <person name="Deforce D."/>
            <person name="Chang C."/>
            <person name="Karol K.G."/>
            <person name="Hedrich R."/>
            <person name="Ulvskov P."/>
            <person name="Glockner G."/>
            <person name="Delwiche C.F."/>
            <person name="Petrasek J."/>
            <person name="Van de Peer Y."/>
            <person name="Friml J."/>
            <person name="Beilby M."/>
            <person name="Dolan L."/>
            <person name="Kohara Y."/>
            <person name="Sugano S."/>
            <person name="Fujiyama A."/>
            <person name="Delaux P.-M."/>
            <person name="Quint M."/>
            <person name="TheiBen G."/>
            <person name="Hagemann M."/>
            <person name="Harholt J."/>
            <person name="Dunand C."/>
            <person name="Zachgo S."/>
            <person name="Langdale J."/>
            <person name="Maumus F."/>
            <person name="Straeten D.V.D."/>
            <person name="Gould S.B."/>
            <person name="Rensing S.A."/>
        </authorList>
    </citation>
    <scope>NUCLEOTIDE SEQUENCE [LARGE SCALE GENOMIC DNA]</scope>
    <source>
        <strain evidence="7 8">S276</strain>
    </source>
</reference>
<dbReference type="PROSITE" id="PS50109">
    <property type="entry name" value="HIS_KIN"/>
    <property type="match status" value="1"/>
</dbReference>
<feature type="compositionally biased region" description="Basic and acidic residues" evidence="3">
    <location>
        <begin position="1178"/>
        <end position="1188"/>
    </location>
</feature>
<organism evidence="7 8">
    <name type="scientific">Chara braunii</name>
    <name type="common">Braun's stonewort</name>
    <dbReference type="NCBI Taxonomy" id="69332"/>
    <lineage>
        <taxon>Eukaryota</taxon>
        <taxon>Viridiplantae</taxon>
        <taxon>Streptophyta</taxon>
        <taxon>Charophyceae</taxon>
        <taxon>Charales</taxon>
        <taxon>Characeae</taxon>
        <taxon>Chara</taxon>
    </lineage>
</organism>
<dbReference type="STRING" id="69332.A0A388KMD1"/>
<evidence type="ECO:0000256" key="3">
    <source>
        <dbReference type="SAM" id="MobiDB-lite"/>
    </source>
</evidence>
<evidence type="ECO:0000259" key="5">
    <source>
        <dbReference type="PROSITE" id="PS50109"/>
    </source>
</evidence>
<feature type="region of interest" description="Disordered" evidence="3">
    <location>
        <begin position="1409"/>
        <end position="1433"/>
    </location>
</feature>
<evidence type="ECO:0000259" key="6">
    <source>
        <dbReference type="PROSITE" id="PS50110"/>
    </source>
</evidence>
<keyword evidence="4" id="KW-1133">Transmembrane helix</keyword>
<dbReference type="SUPFAM" id="SSF47384">
    <property type="entry name" value="Homodimeric domain of signal transducing histidine kinase"/>
    <property type="match status" value="1"/>
</dbReference>
<dbReference type="InterPro" id="IPR011006">
    <property type="entry name" value="CheY-like_superfamily"/>
</dbReference>
<dbReference type="InterPro" id="IPR003594">
    <property type="entry name" value="HATPase_dom"/>
</dbReference>
<dbReference type="CDD" id="cd17546">
    <property type="entry name" value="REC_hyHK_CKI1_RcsC-like"/>
    <property type="match status" value="1"/>
</dbReference>
<dbReference type="Pfam" id="PF00512">
    <property type="entry name" value="HisKA"/>
    <property type="match status" value="1"/>
</dbReference>
<keyword evidence="4" id="KW-0812">Transmembrane</keyword>
<dbReference type="Pfam" id="PF02518">
    <property type="entry name" value="HATPase_c"/>
    <property type="match status" value="1"/>
</dbReference>
<keyword evidence="4" id="KW-0472">Membrane</keyword>
<dbReference type="Gene3D" id="1.10.287.130">
    <property type="match status" value="1"/>
</dbReference>
<dbReference type="PANTHER" id="PTHR45339:SF5">
    <property type="entry name" value="HISTIDINE KINASE"/>
    <property type="match status" value="1"/>
</dbReference>
<dbReference type="SUPFAM" id="SSF55874">
    <property type="entry name" value="ATPase domain of HSP90 chaperone/DNA topoisomerase II/histidine kinase"/>
    <property type="match status" value="2"/>
</dbReference>
<dbReference type="SMART" id="SM00448">
    <property type="entry name" value="REC"/>
    <property type="match status" value="1"/>
</dbReference>
<evidence type="ECO:0000256" key="2">
    <source>
        <dbReference type="PROSITE-ProRule" id="PRU00169"/>
    </source>
</evidence>
<feature type="domain" description="Histidine kinase" evidence="5">
    <location>
        <begin position="388"/>
        <end position="731"/>
    </location>
</feature>
<dbReference type="SMART" id="SM00387">
    <property type="entry name" value="HATPase_c"/>
    <property type="match status" value="1"/>
</dbReference>
<comment type="caution">
    <text evidence="7">The sequence shown here is derived from an EMBL/GenBank/DDBJ whole genome shotgun (WGS) entry which is preliminary data.</text>
</comment>
<dbReference type="InterPro" id="IPR004358">
    <property type="entry name" value="Sig_transdc_His_kin-like_C"/>
</dbReference>
<feature type="region of interest" description="Disordered" evidence="3">
    <location>
        <begin position="23"/>
        <end position="42"/>
    </location>
</feature>
<feature type="compositionally biased region" description="Basic and acidic residues" evidence="3">
    <location>
        <begin position="1576"/>
        <end position="1587"/>
    </location>
</feature>
<feature type="compositionally biased region" description="Basic and acidic residues" evidence="3">
    <location>
        <begin position="1410"/>
        <end position="1427"/>
    </location>
</feature>
<sequence length="1861" mass="202194">MRTLARTVREEISEVYPLGFFGIPGTANPTEGQTEPEQTPDSTEAFEPILIKMDEKAKLREGLVWRAWNTVTALPYSTLASKRCPTKVMAESLASIIRSRILATDRSLQEKAESIYVEPEDEDEGLMDSNDDDVAILYGKPLLNGDDHGSTPVPEGSTGGYSTMSGFVKSISDDREGSGVESKETEAAVKGGEVAVAYLRETLTKLSSSIDEHQPVGGCMYFTGKDGTLVAAKGGHTYRTNNVTGEVTQLQAVDSDDIQIRESARYIERSYGREWLLVNRSSSTDVNIDGKKYYIDTLPFTYDNLELTAVMILPRVTILGEVDRNRKVTAITLIVMAIGGLGFSCLLISIFVGIKVSQLQLRVRLIEELEAKAKVEAENETKTTFLSNMSHELRTPVACIIGMLELLQADGLTEDQRSGVEQINSCAVRLLQILNSILDIAKEESGKLVLENEKFNIWKELESLVDMFAVKCERKGLEISLELADDLPEIVRGDQARVLQIFSNLIGNAIKFTATGFVAIRGWVQEIKPWHNSHWTAGSECAAGTASADHTFPDRQRGCHQWPCWQRQCPQRLNKQTLSRNRFTFSLLRDHFGCFISRVKHSDESDAGEGTTQDISTTEMNRGHSVLDLLGSHAAKDRQHKCLLKEHVDGPHTVVLAFEVEDTGPGVPPELREKIFQDFVQGDASTTRRHGGTGLGLYIARSLARRMGGSIAVKEKLGTGALFRFTVQLAGDPCDSSGCSNMHEFTTRLMAARSTSSLKNTRMILVIPDSLVRRSTLSWMTRNQVKVDLINTWETLLDLASGRDGQKKGKRKVADAGATSSEGGRVIPASINDIMAPSTTCCTQLDANSCGCASCGISDCHPTDHTTNQNTEQKQQAKQIFIIVDINLVPNTEDFQVEDLKEFIKLLSAQAAQGRLLGKDDAASVSRLRNSYSISTLPIEKKINQEMGQGDTTTITTSEEEKVGGKECIIRVLDVTPRTEIAVFGISRNSYALIPHGGDDLETGKGSAETGERCENSDGPVEGNKENVDFSSVWNQTGEEDVEEVCPSGNEESDSGSVQSSSQSVCLVWLIPVTARSELRWKLRKLGKWATSRELEFPVRSRIINKPFHPSRMLEILEMAANIESPVVDVMLQGNNISNDDVGDVASNSTEDGVLMMPANPNVDPGGTQDHIYLSSLQEDKQQRDPPRPGESGLRPSSMSSSMPPRTLTWSEELSPLRFPCPISPLGTASGSRGWGWNTATYQSGGSSPCQKSEVRMISDESGSKRDHGWKRLIPLLSAPSEATKDSREETARSAIGTSILSTVRSLSLTRPVEGTSDTDPIKQRPDGGSVCAQPAGSLCTAVNSNVSPNETALVDCQSLVQGLENDVFDSPNPEGADVYRDQNPHNTRDKKSIFTGGLEKPRQAFVIPGRKEGGGWKSGKSKDTDPRALTGSETGMQTRNVFAQPDPTPGRILVRQSVEAACVNGDKTWHMGSSDLILGKATAQLGVEQTSALQRTDSDNNQVTGTRLGMEKMEGERASILRVEVPAVTLTEGTIGRIAEEQHPGSISNTPCPEQDTYGKATVSHSASDEYDEAGDGKMVARRDGSPVRSGTKSNHGSQPSLTTHVSPGSGSSYESCFSPETQASSGLHSACGLPGVEQVDSDCVTRSQRQPEPMPLPEQGPDGIGTFLASAHTEDSKASASCSTVIPDNVRAPVDSRPSEDPTMKLAVQKPAATGKPLSGMEVLVAEDTALLRKLELTILQRLGAKAVGVEDGKRAVDAVRERATSATLKQFDCILMDCQMPVMDGYSATRAIREMEQENPGKHSHLPIIALTAHTMAHDKAKCLDAGMDAYLMKPMRVDQVLGVVKEFCFGRDASASQ</sequence>
<feature type="domain" description="Response regulatory" evidence="6">
    <location>
        <begin position="1724"/>
        <end position="1852"/>
    </location>
</feature>
<dbReference type="InterPro" id="IPR036890">
    <property type="entry name" value="HATPase_C_sf"/>
</dbReference>
<feature type="region of interest" description="Disordered" evidence="3">
    <location>
        <begin position="1541"/>
        <end position="1618"/>
    </location>
</feature>
<feature type="region of interest" description="Disordered" evidence="3">
    <location>
        <begin position="1311"/>
        <end position="1330"/>
    </location>
</feature>
<evidence type="ECO:0000256" key="4">
    <source>
        <dbReference type="SAM" id="Phobius"/>
    </source>
</evidence>
<dbReference type="InterPro" id="IPR005467">
    <property type="entry name" value="His_kinase_dom"/>
</dbReference>
<dbReference type="CDD" id="cd00082">
    <property type="entry name" value="HisKA"/>
    <property type="match status" value="1"/>
</dbReference>
<protein>
    <recommendedName>
        <fullName evidence="9">Histidine kinase</fullName>
    </recommendedName>
</protein>
<feature type="transmembrane region" description="Helical" evidence="4">
    <location>
        <begin position="328"/>
        <end position="354"/>
    </location>
</feature>
<keyword evidence="8" id="KW-1185">Reference proteome</keyword>
<dbReference type="OrthoDB" id="60033at2759"/>
<dbReference type="Gramene" id="GBG71216">
    <property type="protein sequence ID" value="GBG71216"/>
    <property type="gene ID" value="CBR_g8519"/>
</dbReference>
<dbReference type="InterPro" id="IPR036097">
    <property type="entry name" value="HisK_dim/P_sf"/>
</dbReference>
<proteinExistence type="predicted"/>
<feature type="modified residue" description="4-aspartylphosphate" evidence="2">
    <location>
        <position position="1780"/>
    </location>
</feature>
<dbReference type="PROSITE" id="PS50110">
    <property type="entry name" value="RESPONSE_REGULATORY"/>
    <property type="match status" value="1"/>
</dbReference>
<evidence type="ECO:0000256" key="1">
    <source>
        <dbReference type="ARBA" id="ARBA00022553"/>
    </source>
</evidence>
<feature type="compositionally biased region" description="Polar residues" evidence="3">
    <location>
        <begin position="27"/>
        <end position="42"/>
    </location>
</feature>
<dbReference type="PRINTS" id="PR00344">
    <property type="entry name" value="BCTRLSENSOR"/>
</dbReference>
<dbReference type="PANTHER" id="PTHR45339">
    <property type="entry name" value="HYBRID SIGNAL TRANSDUCTION HISTIDINE KINASE J"/>
    <property type="match status" value="1"/>
</dbReference>
<feature type="region of interest" description="Disordered" evidence="3">
    <location>
        <begin position="1000"/>
        <end position="1026"/>
    </location>
</feature>
<keyword evidence="1 2" id="KW-0597">Phosphoprotein</keyword>
<dbReference type="Pfam" id="PF00072">
    <property type="entry name" value="Response_reg"/>
    <property type="match status" value="1"/>
</dbReference>